<dbReference type="SUPFAM" id="SSF111331">
    <property type="entry name" value="NAD kinase/diacylglycerol kinase-like"/>
    <property type="match status" value="1"/>
</dbReference>
<dbReference type="InterPro" id="IPR017437">
    <property type="entry name" value="ATP-NAD_kinase_PpnK-typ_C"/>
</dbReference>
<dbReference type="EMBL" id="VSSQ01001310">
    <property type="protein sequence ID" value="MPM07197.1"/>
    <property type="molecule type" value="Genomic_DNA"/>
</dbReference>
<dbReference type="InterPro" id="IPR016064">
    <property type="entry name" value="NAD/diacylglycerol_kinase_sf"/>
</dbReference>
<dbReference type="NCBIfam" id="NF002521">
    <property type="entry name" value="PRK01911.1"/>
    <property type="match status" value="1"/>
</dbReference>
<keyword evidence="3" id="KW-0521">NADP</keyword>
<comment type="caution">
    <text evidence="5">The sequence shown here is derived from an EMBL/GenBank/DDBJ whole genome shotgun (WGS) entry which is preliminary data.</text>
</comment>
<evidence type="ECO:0000256" key="1">
    <source>
        <dbReference type="ARBA" id="ARBA00022679"/>
    </source>
</evidence>
<dbReference type="InterPro" id="IPR002504">
    <property type="entry name" value="NADK"/>
</dbReference>
<dbReference type="InterPro" id="IPR017438">
    <property type="entry name" value="ATP-NAD_kinase_N"/>
</dbReference>
<sequence length="293" mass="32673">MRIFVFSRGYSPDFRNEIQTILDVVTRVKGQILFNDHMQPEVTSVFSLPKNTRFIAPDEPLAGCADLVVSLGGDGTLLETVNIIRDSRIPVMGVNFGRLGFLSNIQKDELRLTLEAFHKGSFQLSERTVLEIDGSESFFGRKVYALNEVAVHKSESSSMISIKTLINGEFMNNYWSDGIILATPTGSTAYSLSCGGPIMVPDAENLILTPISPHNLSVRPMVISDKVVTTFIPEGRTESFILAMDSNQAMLKRGQKVVVRKAPFTISFLRRPADSFFSVIREKLMWGEDKRNN</sequence>
<keyword evidence="4" id="KW-0520">NAD</keyword>
<evidence type="ECO:0000256" key="4">
    <source>
        <dbReference type="ARBA" id="ARBA00023027"/>
    </source>
</evidence>
<keyword evidence="2 5" id="KW-0418">Kinase</keyword>
<dbReference type="PANTHER" id="PTHR20275:SF0">
    <property type="entry name" value="NAD KINASE"/>
    <property type="match status" value="1"/>
</dbReference>
<reference evidence="5" key="1">
    <citation type="submission" date="2019-08" db="EMBL/GenBank/DDBJ databases">
        <authorList>
            <person name="Kucharzyk K."/>
            <person name="Murdoch R.W."/>
            <person name="Higgins S."/>
            <person name="Loffler F."/>
        </authorList>
    </citation>
    <scope>NUCLEOTIDE SEQUENCE</scope>
</reference>
<dbReference type="HAMAP" id="MF_00361">
    <property type="entry name" value="NAD_kinase"/>
    <property type="match status" value="1"/>
</dbReference>
<organism evidence="5">
    <name type="scientific">bioreactor metagenome</name>
    <dbReference type="NCBI Taxonomy" id="1076179"/>
    <lineage>
        <taxon>unclassified sequences</taxon>
        <taxon>metagenomes</taxon>
        <taxon>ecological metagenomes</taxon>
    </lineage>
</organism>
<dbReference type="GO" id="GO:0019674">
    <property type="term" value="P:NAD+ metabolic process"/>
    <property type="evidence" value="ECO:0007669"/>
    <property type="project" value="InterPro"/>
</dbReference>
<proteinExistence type="inferred from homology"/>
<dbReference type="EC" id="2.7.1.23" evidence="5"/>
<dbReference type="Pfam" id="PF01513">
    <property type="entry name" value="NAD_kinase"/>
    <property type="match status" value="1"/>
</dbReference>
<dbReference type="PANTHER" id="PTHR20275">
    <property type="entry name" value="NAD KINASE"/>
    <property type="match status" value="1"/>
</dbReference>
<dbReference type="GO" id="GO:0003951">
    <property type="term" value="F:NAD+ kinase activity"/>
    <property type="evidence" value="ECO:0007669"/>
    <property type="project" value="UniProtKB-EC"/>
</dbReference>
<gene>
    <name evidence="5" type="primary">nadK_17</name>
    <name evidence="5" type="ORF">SDC9_53503</name>
</gene>
<accession>A0A644WU22</accession>
<keyword evidence="1 5" id="KW-0808">Transferase</keyword>
<dbReference type="Pfam" id="PF20143">
    <property type="entry name" value="NAD_kinase_C"/>
    <property type="match status" value="1"/>
</dbReference>
<evidence type="ECO:0000313" key="5">
    <source>
        <dbReference type="EMBL" id="MPM07197.1"/>
    </source>
</evidence>
<dbReference type="Gene3D" id="2.60.200.30">
    <property type="entry name" value="Probable inorganic polyphosphate/atp-NAD kinase, domain 2"/>
    <property type="match status" value="1"/>
</dbReference>
<name>A0A644WU22_9ZZZZ</name>
<evidence type="ECO:0000256" key="3">
    <source>
        <dbReference type="ARBA" id="ARBA00022857"/>
    </source>
</evidence>
<evidence type="ECO:0000256" key="2">
    <source>
        <dbReference type="ARBA" id="ARBA00022777"/>
    </source>
</evidence>
<protein>
    <submittedName>
        <fullName evidence="5">NAD kinase</fullName>
        <ecNumber evidence="5">2.7.1.23</ecNumber>
    </submittedName>
</protein>
<dbReference type="Gene3D" id="3.40.50.10330">
    <property type="entry name" value="Probable inorganic polyphosphate/atp-NAD kinase, domain 1"/>
    <property type="match status" value="1"/>
</dbReference>
<dbReference type="GO" id="GO:0006741">
    <property type="term" value="P:NADP+ biosynthetic process"/>
    <property type="evidence" value="ECO:0007669"/>
    <property type="project" value="InterPro"/>
</dbReference>
<dbReference type="AlphaFoldDB" id="A0A644WU22"/>